<dbReference type="GO" id="GO:0005730">
    <property type="term" value="C:nucleolus"/>
    <property type="evidence" value="ECO:0007669"/>
    <property type="project" value="TreeGrafter"/>
</dbReference>
<dbReference type="AlphaFoldDB" id="A0A6G1G737"/>
<dbReference type="Proteomes" id="UP000504638">
    <property type="component" value="Unplaced"/>
</dbReference>
<evidence type="ECO:0000256" key="1">
    <source>
        <dbReference type="ARBA" id="ARBA00022884"/>
    </source>
</evidence>
<reference evidence="5 7" key="1">
    <citation type="submission" date="2020-01" db="EMBL/GenBank/DDBJ databases">
        <authorList>
            <consortium name="DOE Joint Genome Institute"/>
            <person name="Haridas S."/>
            <person name="Albert R."/>
            <person name="Binder M."/>
            <person name="Bloem J."/>
            <person name="Labutti K."/>
            <person name="Salamov A."/>
            <person name="Andreopoulos B."/>
            <person name="Baker S.E."/>
            <person name="Barry K."/>
            <person name="Bills G."/>
            <person name="Bluhm B.H."/>
            <person name="Cannon C."/>
            <person name="Castanera R."/>
            <person name="Culley D.E."/>
            <person name="Daum C."/>
            <person name="Ezra D."/>
            <person name="Gonzalez J.B."/>
            <person name="Henrissat B."/>
            <person name="Kuo A."/>
            <person name="Liang C."/>
            <person name="Lipzen A."/>
            <person name="Lutzoni F."/>
            <person name="Magnuson J."/>
            <person name="Mondo S."/>
            <person name="Nolan M."/>
            <person name="Ohm R."/>
            <person name="Pangilinan J."/>
            <person name="Park H.-J."/>
            <person name="Ramirez L."/>
            <person name="Alfaro M."/>
            <person name="Sun H."/>
            <person name="Tritt A."/>
            <person name="Yoshinaga Y."/>
            <person name="Zwiers L.-H."/>
            <person name="Turgeon B.G."/>
            <person name="Goodwin S.B."/>
            <person name="Spatafora J.W."/>
            <person name="Crous P.W."/>
            <person name="Grigoriev I.V."/>
        </authorList>
    </citation>
    <scope>NUCLEOTIDE SEQUENCE</scope>
    <source>
        <strain evidence="5 7">CBS 781.70</strain>
    </source>
</reference>
<feature type="compositionally biased region" description="Basic residues" evidence="3">
    <location>
        <begin position="354"/>
        <end position="363"/>
    </location>
</feature>
<dbReference type="OrthoDB" id="1875751at2759"/>
<keyword evidence="1 2" id="KW-0694">RNA-binding</keyword>
<evidence type="ECO:0000313" key="6">
    <source>
        <dbReference type="Proteomes" id="UP000504638"/>
    </source>
</evidence>
<accession>A0A6G1G737</accession>
<dbReference type="PROSITE" id="PS50102">
    <property type="entry name" value="RRM"/>
    <property type="match status" value="2"/>
</dbReference>
<evidence type="ECO:0000259" key="4">
    <source>
        <dbReference type="PROSITE" id="PS50102"/>
    </source>
</evidence>
<feature type="compositionally biased region" description="Basic and acidic residues" evidence="3">
    <location>
        <begin position="1"/>
        <end position="14"/>
    </location>
</feature>
<organism evidence="5">
    <name type="scientific">Eremomyces bilateralis CBS 781.70</name>
    <dbReference type="NCBI Taxonomy" id="1392243"/>
    <lineage>
        <taxon>Eukaryota</taxon>
        <taxon>Fungi</taxon>
        <taxon>Dikarya</taxon>
        <taxon>Ascomycota</taxon>
        <taxon>Pezizomycotina</taxon>
        <taxon>Dothideomycetes</taxon>
        <taxon>Dothideomycetes incertae sedis</taxon>
        <taxon>Eremomycetales</taxon>
        <taxon>Eremomycetaceae</taxon>
        <taxon>Eremomyces</taxon>
    </lineage>
</organism>
<evidence type="ECO:0000256" key="2">
    <source>
        <dbReference type="PROSITE-ProRule" id="PRU00176"/>
    </source>
</evidence>
<dbReference type="InterPro" id="IPR012677">
    <property type="entry name" value="Nucleotide-bd_a/b_plait_sf"/>
</dbReference>
<dbReference type="SMART" id="SM00360">
    <property type="entry name" value="RRM"/>
    <property type="match status" value="2"/>
</dbReference>
<feature type="compositionally biased region" description="Low complexity" evidence="3">
    <location>
        <begin position="40"/>
        <end position="52"/>
    </location>
</feature>
<reference evidence="7" key="2">
    <citation type="submission" date="2020-04" db="EMBL/GenBank/DDBJ databases">
        <authorList>
            <consortium name="NCBI Genome Project"/>
        </authorList>
    </citation>
    <scope>NUCLEOTIDE SEQUENCE</scope>
    <source>
        <strain evidence="7">CBS 781.70</strain>
    </source>
</reference>
<dbReference type="Gene3D" id="3.30.70.330">
    <property type="match status" value="2"/>
</dbReference>
<dbReference type="InterPro" id="IPR035979">
    <property type="entry name" value="RBD_domain_sf"/>
</dbReference>
<evidence type="ECO:0000313" key="7">
    <source>
        <dbReference type="RefSeq" id="XP_033535341.1"/>
    </source>
</evidence>
<dbReference type="GO" id="GO:0003723">
    <property type="term" value="F:RNA binding"/>
    <property type="evidence" value="ECO:0007669"/>
    <property type="project" value="UniProtKB-UniRule"/>
</dbReference>
<proteinExistence type="predicted"/>
<protein>
    <submittedName>
        <fullName evidence="5 7">RNA-binding domain-containing protein</fullName>
    </submittedName>
</protein>
<evidence type="ECO:0000313" key="5">
    <source>
        <dbReference type="EMBL" id="KAF1813710.1"/>
    </source>
</evidence>
<feature type="region of interest" description="Disordered" evidence="3">
    <location>
        <begin position="1"/>
        <end position="68"/>
    </location>
</feature>
<dbReference type="RefSeq" id="XP_033535341.1">
    <property type="nucleotide sequence ID" value="XM_033679156.1"/>
</dbReference>
<sequence>MAEPDTTLKRKRDEDFEPIEVDLSLPTPSSKKAARKGKKSAPTTSSTTLETTDPSAPEPKNPNHTRSPYGIWIGNLPWTTTKPLLRAFFNDNGVLDAVITRVHLPPPKKADLPHPNSVRPPPQNKGFAYVDFSSQEALDAALALSEKELDGRNVLIKNATNFEGRPAVVKTENGAEGGAQSAADPGKKPNKRVFVGNLSFDVTREDLLEHFGQCGEVAMVHVATFEDSGKCKGYAWVTFEELEGAEAAVKGWVLVPEEGEESEEEEEDEEKEGEAKVKVAKKMRRKNIKRIAGRPMRCEFAEDAETRYKKRYGGPKGERKPFAANGGGAREAGSGEQEGGDVARAENSYAGKPHEKKNRKSRAPHVAEAPMRASVAIVEGAGRKTTFD</sequence>
<keyword evidence="6" id="KW-1185">Reference proteome</keyword>
<feature type="region of interest" description="Disordered" evidence="3">
    <location>
        <begin position="304"/>
        <end position="388"/>
    </location>
</feature>
<dbReference type="GeneID" id="54419726"/>
<feature type="domain" description="RRM" evidence="4">
    <location>
        <begin position="191"/>
        <end position="303"/>
    </location>
</feature>
<dbReference type="PANTHER" id="PTHR23236:SF95">
    <property type="entry name" value="NUCLEOLAR PROTEIN 13"/>
    <property type="match status" value="1"/>
</dbReference>
<feature type="domain" description="RRM" evidence="4">
    <location>
        <begin position="69"/>
        <end position="161"/>
    </location>
</feature>
<evidence type="ECO:0000256" key="3">
    <source>
        <dbReference type="SAM" id="MobiDB-lite"/>
    </source>
</evidence>
<dbReference type="InterPro" id="IPR000504">
    <property type="entry name" value="RRM_dom"/>
</dbReference>
<dbReference type="SUPFAM" id="SSF54928">
    <property type="entry name" value="RNA-binding domain, RBD"/>
    <property type="match status" value="1"/>
</dbReference>
<dbReference type="Pfam" id="PF00076">
    <property type="entry name" value="RRM_1"/>
    <property type="match status" value="2"/>
</dbReference>
<name>A0A6G1G737_9PEZI</name>
<dbReference type="PANTHER" id="PTHR23236">
    <property type="entry name" value="EUKARYOTIC TRANSLATION INITIATION FACTOR 4B/4H"/>
    <property type="match status" value="1"/>
</dbReference>
<gene>
    <name evidence="5 7" type="ORF">P152DRAFT_457077</name>
</gene>
<dbReference type="EMBL" id="ML975154">
    <property type="protein sequence ID" value="KAF1813710.1"/>
    <property type="molecule type" value="Genomic_DNA"/>
</dbReference>
<reference evidence="7" key="3">
    <citation type="submission" date="2025-04" db="UniProtKB">
        <authorList>
            <consortium name="RefSeq"/>
        </authorList>
    </citation>
    <scope>IDENTIFICATION</scope>
    <source>
        <strain evidence="7">CBS 781.70</strain>
    </source>
</reference>